<evidence type="ECO:0000313" key="3">
    <source>
        <dbReference type="EMBL" id="CCG22939.1"/>
    </source>
</evidence>
<evidence type="ECO:0000313" key="4">
    <source>
        <dbReference type="Proteomes" id="UP000005018"/>
    </source>
</evidence>
<feature type="compositionally biased region" description="Basic and acidic residues" evidence="1">
    <location>
        <begin position="362"/>
        <end position="381"/>
    </location>
</feature>
<gene>
    <name evidence="3" type="ORF">CORT_0D00910</name>
</gene>
<dbReference type="Proteomes" id="UP000005018">
    <property type="component" value="Chromosome 4"/>
</dbReference>
<dbReference type="KEGG" id="cot:CORT_0D00910"/>
<dbReference type="OrthoDB" id="5338458at2759"/>
<dbReference type="AlphaFoldDB" id="H8X4J7"/>
<evidence type="ECO:0000259" key="2">
    <source>
        <dbReference type="Pfam" id="PF11001"/>
    </source>
</evidence>
<dbReference type="InterPro" id="IPR047092">
    <property type="entry name" value="AFUB_07903/YDR124W-like_hel"/>
</dbReference>
<feature type="region of interest" description="Disordered" evidence="1">
    <location>
        <begin position="517"/>
        <end position="537"/>
    </location>
</feature>
<name>H8X4J7_CANO9</name>
<proteinExistence type="predicted"/>
<sequence length="687" mass="78770">MSQIQVLTSVIHQLHEISGNSSYKYMLITQDDSRPNTELTFHYSPHFNSGQIEELKLLLGRSSLTTIKPTLINSFPLILTKNQSPQQLLNQYRDLFNSLSQYVCKDVAKAWIKILEPNKQALFPYRDYNKSKPDWWPQHVNHIEPDHLDKIGRVEVLINVLRHPRFDLRRVDLKSYQEKPVLFSLLKEILYLAMYERVFYNLLRHQDELFYLIPQHERDLFDFNQIQIMTSRLKHPFKPNEVVMASKIIPREINSRIYGLNETNEMDGENEEGRRGKRRTLVVKLRHRRSGKIKKPSVRRKQTRATFKQEIAKLEKESKASQVKGRECSIDVTPVVEIKESGTRVQDVDRFENKKVLIKMETKSTTHTESELKEKDAEHSNADSTNPVKVEEYTGSREIASENYEEAKLGSPFSYNPEEEASNDSMDDVTDDEYVDDGEEDIVYQELGAEVDNHNGRISNTSMLITPEFDSSSKFDIKRFPRNSKSAGACQYPITPASSSNNMQNMTFSLRTRSKHVKTSGIQQQNKEDVATADQEPTNITTQNEVAHYSTPYNNIITQVNCPSTPHPNFTLSTGHIKQDFLDFNQLPMSNDEFENNVMGVMNQIGTNTSCQDIDGCDGGGFESDLTDYVSDHSSCDGSFVEKSDDTDYDIIDQCELKSEHDNQEDDYNGSYVAGNGEVSIPCCLNI</sequence>
<dbReference type="HOGENOM" id="CLU_400603_0_0_1"/>
<dbReference type="RefSeq" id="XP_003869076.1">
    <property type="nucleotide sequence ID" value="XM_003869027.1"/>
</dbReference>
<dbReference type="InterPro" id="IPR021264">
    <property type="entry name" value="AFUB_079030/YDR124W-like"/>
</dbReference>
<organism evidence="3 4">
    <name type="scientific">Candida orthopsilosis (strain 90-125)</name>
    <name type="common">Yeast</name>
    <dbReference type="NCBI Taxonomy" id="1136231"/>
    <lineage>
        <taxon>Eukaryota</taxon>
        <taxon>Fungi</taxon>
        <taxon>Dikarya</taxon>
        <taxon>Ascomycota</taxon>
        <taxon>Saccharomycotina</taxon>
        <taxon>Pichiomycetes</taxon>
        <taxon>Debaryomycetaceae</taxon>
        <taxon>Candida/Lodderomyces clade</taxon>
        <taxon>Candida</taxon>
    </lineage>
</organism>
<keyword evidence="4" id="KW-1185">Reference proteome</keyword>
<dbReference type="EMBL" id="HE681722">
    <property type="protein sequence ID" value="CCG22939.1"/>
    <property type="molecule type" value="Genomic_DNA"/>
</dbReference>
<dbReference type="eggNOG" id="ENOG502S0ES">
    <property type="taxonomic scope" value="Eukaryota"/>
</dbReference>
<reference evidence="3 4" key="1">
    <citation type="journal article" date="2012" name="PLoS ONE">
        <title>Sequence and analysis of the genome of the pathogenic yeast Candida orthopsilosis.</title>
        <authorList>
            <person name="Riccombeni A."/>
            <person name="Vidanes G."/>
            <person name="Proux-Wera E."/>
            <person name="Wolfe K.H."/>
            <person name="Butler G."/>
        </authorList>
    </citation>
    <scope>NUCLEOTIDE SEQUENCE [LARGE SCALE GENOMIC DNA]</scope>
    <source>
        <strain evidence="3 4">Co 90-125</strain>
    </source>
</reference>
<feature type="region of interest" description="Disordered" evidence="1">
    <location>
        <begin position="409"/>
        <end position="428"/>
    </location>
</feature>
<dbReference type="PANTHER" id="PTHR36102:SF1">
    <property type="entry name" value="YDR124W-LIKE HELICAL BUNDLE DOMAIN-CONTAINING PROTEIN"/>
    <property type="match status" value="1"/>
</dbReference>
<evidence type="ECO:0000256" key="1">
    <source>
        <dbReference type="SAM" id="MobiDB-lite"/>
    </source>
</evidence>
<protein>
    <recommendedName>
        <fullName evidence="2">Subtelomeric hrmA-associated cluster protein AFUB-079030/YDR124W-like helical bundle domain-containing protein</fullName>
    </recommendedName>
</protein>
<feature type="domain" description="Subtelomeric hrmA-associated cluster protein AFUB-079030/YDR124W-like helical bundle" evidence="2">
    <location>
        <begin position="84"/>
        <end position="164"/>
    </location>
</feature>
<dbReference type="PANTHER" id="PTHR36102">
    <property type="entry name" value="CHROMOSOME 10, WHOLE GENOME SHOTGUN SEQUENCE"/>
    <property type="match status" value="1"/>
</dbReference>
<dbReference type="Pfam" id="PF11001">
    <property type="entry name" value="AFUB_07903_YDR124W_hel"/>
    <property type="match status" value="1"/>
</dbReference>
<dbReference type="GeneID" id="14540226"/>
<feature type="region of interest" description="Disordered" evidence="1">
    <location>
        <begin position="362"/>
        <end position="391"/>
    </location>
</feature>
<accession>H8X4J7</accession>
<feature type="compositionally biased region" description="Acidic residues" evidence="1">
    <location>
        <begin position="417"/>
        <end position="428"/>
    </location>
</feature>